<reference evidence="3" key="1">
    <citation type="submission" date="2019-04" db="EMBL/GenBank/DDBJ databases">
        <title>Friends and foes A comparative genomics studyof 23 Aspergillus species from section Flavi.</title>
        <authorList>
            <consortium name="DOE Joint Genome Institute"/>
            <person name="Kjaerbolling I."/>
            <person name="Vesth T."/>
            <person name="Frisvad J.C."/>
            <person name="Nybo J.L."/>
            <person name="Theobald S."/>
            <person name="Kildgaard S."/>
            <person name="Isbrandt T."/>
            <person name="Kuo A."/>
            <person name="Sato A."/>
            <person name="Lyhne E.K."/>
            <person name="Kogle M.E."/>
            <person name="Wiebenga A."/>
            <person name="Kun R.S."/>
            <person name="Lubbers R.J."/>
            <person name="Makela M.R."/>
            <person name="Barry K."/>
            <person name="Chovatia M."/>
            <person name="Clum A."/>
            <person name="Daum C."/>
            <person name="Haridas S."/>
            <person name="He G."/>
            <person name="LaButti K."/>
            <person name="Lipzen A."/>
            <person name="Mondo S."/>
            <person name="Riley R."/>
            <person name="Salamov A."/>
            <person name="Simmons B.A."/>
            <person name="Magnuson J.K."/>
            <person name="Henrissat B."/>
            <person name="Mortensen U.H."/>
            <person name="Larsen T.O."/>
            <person name="Devries R.P."/>
            <person name="Grigoriev I.V."/>
            <person name="Machida M."/>
            <person name="Baker S.E."/>
            <person name="Andersen M.R."/>
        </authorList>
    </citation>
    <scope>NUCLEOTIDE SEQUENCE [LARGE SCALE GENOMIC DNA]</scope>
    <source>
        <strain evidence="3">IBT 14317</strain>
    </source>
</reference>
<dbReference type="OrthoDB" id="190201at2759"/>
<proteinExistence type="predicted"/>
<feature type="region of interest" description="Disordered" evidence="1">
    <location>
        <begin position="100"/>
        <end position="150"/>
    </location>
</feature>
<evidence type="ECO:0000256" key="2">
    <source>
        <dbReference type="SAM" id="Phobius"/>
    </source>
</evidence>
<keyword evidence="2" id="KW-0812">Transmembrane</keyword>
<feature type="region of interest" description="Disordered" evidence="1">
    <location>
        <begin position="60"/>
        <end position="82"/>
    </location>
</feature>
<feature type="transmembrane region" description="Helical" evidence="2">
    <location>
        <begin position="249"/>
        <end position="272"/>
    </location>
</feature>
<evidence type="ECO:0000313" key="3">
    <source>
        <dbReference type="EMBL" id="KAE8389951.1"/>
    </source>
</evidence>
<keyword evidence="2" id="KW-1133">Transmembrane helix</keyword>
<evidence type="ECO:0000256" key="1">
    <source>
        <dbReference type="SAM" id="MobiDB-lite"/>
    </source>
</evidence>
<feature type="compositionally biased region" description="Polar residues" evidence="1">
    <location>
        <begin position="109"/>
        <end position="127"/>
    </location>
</feature>
<dbReference type="AlphaFoldDB" id="A0A5N7C754"/>
<protein>
    <submittedName>
        <fullName evidence="3">Uncharacterized protein</fullName>
    </submittedName>
</protein>
<keyword evidence="2" id="KW-0472">Membrane</keyword>
<dbReference type="Proteomes" id="UP000326877">
    <property type="component" value="Unassembled WGS sequence"/>
</dbReference>
<dbReference type="EMBL" id="ML735260">
    <property type="protein sequence ID" value="KAE8389951.1"/>
    <property type="molecule type" value="Genomic_DNA"/>
</dbReference>
<name>A0A5N7C754_PETAA</name>
<accession>A0A5N7C754</accession>
<organism evidence="3">
    <name type="scientific">Petromyces alliaceus</name>
    <name type="common">Aspergillus alliaceus</name>
    <dbReference type="NCBI Taxonomy" id="209559"/>
    <lineage>
        <taxon>Eukaryota</taxon>
        <taxon>Fungi</taxon>
        <taxon>Dikarya</taxon>
        <taxon>Ascomycota</taxon>
        <taxon>Pezizomycotina</taxon>
        <taxon>Eurotiomycetes</taxon>
        <taxon>Eurotiomycetidae</taxon>
        <taxon>Eurotiales</taxon>
        <taxon>Aspergillaceae</taxon>
        <taxon>Aspergillus</taxon>
        <taxon>Aspergillus subgen. Circumdati</taxon>
    </lineage>
</organism>
<gene>
    <name evidence="3" type="ORF">BDV23DRAFT_156460</name>
</gene>
<sequence length="370" mass="40091">MPTAYHSVRLLGEITNTMDEQAALGDAMASAQGLTVLLPVIPASIRRHIPRLYPSLHRPVRSDTSVTTERPDHKPKDLSFLPSYSEPNLALYRQKSDLASGDLQRPATAGSSTNGQDSCGSSVSGKQSDTSDITTSEETKGVEPMGSAVSKYEEESGLRWNRVVPALNLLRSAGYEAQQPQCDGHLVRSLYINALSYLLEALPVDLTPEETARIRRSLPSPVNTSLTAPSAAGFVNHRVNPSYPAERSYLHRLLASSIIQFFLLLQFLVPYLKIVLHRMYQYERSHRVTERVVSATLDAADNLGKRGVNLGSTVLSLHDGKVGIAVSSLAAWWIEGIAGGLYEGIGEGMTILGFIRPNSGGAPNQPKSGC</sequence>